<organism evidence="1 2">
    <name type="scientific">Eumeta variegata</name>
    <name type="common">Bagworm moth</name>
    <name type="synonym">Eumeta japonica</name>
    <dbReference type="NCBI Taxonomy" id="151549"/>
    <lineage>
        <taxon>Eukaryota</taxon>
        <taxon>Metazoa</taxon>
        <taxon>Ecdysozoa</taxon>
        <taxon>Arthropoda</taxon>
        <taxon>Hexapoda</taxon>
        <taxon>Insecta</taxon>
        <taxon>Pterygota</taxon>
        <taxon>Neoptera</taxon>
        <taxon>Endopterygota</taxon>
        <taxon>Lepidoptera</taxon>
        <taxon>Glossata</taxon>
        <taxon>Ditrysia</taxon>
        <taxon>Tineoidea</taxon>
        <taxon>Psychidae</taxon>
        <taxon>Oiketicinae</taxon>
        <taxon>Eumeta</taxon>
    </lineage>
</organism>
<gene>
    <name evidence="1" type="ORF">EVAR_63845_1</name>
</gene>
<protein>
    <submittedName>
        <fullName evidence="1">Uncharacterized protein</fullName>
    </submittedName>
</protein>
<dbReference type="EMBL" id="BGZK01001522">
    <property type="protein sequence ID" value="GBP81640.1"/>
    <property type="molecule type" value="Genomic_DNA"/>
</dbReference>
<proteinExistence type="predicted"/>
<accession>A0A4C1Z278</accession>
<evidence type="ECO:0000313" key="1">
    <source>
        <dbReference type="EMBL" id="GBP81640.1"/>
    </source>
</evidence>
<sequence length="142" mass="15784">MNAAEWTNDGASSSAAAAIEIMQVDDEIGPISTPDCVDIDCVRSSIGNDKLGSSCHYRIRGRRVVMNDTRNEFKLRTNCEHKLRFNNSAYGDGAGALGRGARPRPGVAVINPRVKNYVERDHLPRFRLLIIRSTSDRRNLKV</sequence>
<dbReference type="AlphaFoldDB" id="A0A4C1Z278"/>
<comment type="caution">
    <text evidence="1">The sequence shown here is derived from an EMBL/GenBank/DDBJ whole genome shotgun (WGS) entry which is preliminary data.</text>
</comment>
<reference evidence="1 2" key="1">
    <citation type="journal article" date="2019" name="Commun. Biol.">
        <title>The bagworm genome reveals a unique fibroin gene that provides high tensile strength.</title>
        <authorList>
            <person name="Kono N."/>
            <person name="Nakamura H."/>
            <person name="Ohtoshi R."/>
            <person name="Tomita M."/>
            <person name="Numata K."/>
            <person name="Arakawa K."/>
        </authorList>
    </citation>
    <scope>NUCLEOTIDE SEQUENCE [LARGE SCALE GENOMIC DNA]</scope>
</reference>
<dbReference type="Proteomes" id="UP000299102">
    <property type="component" value="Unassembled WGS sequence"/>
</dbReference>
<evidence type="ECO:0000313" key="2">
    <source>
        <dbReference type="Proteomes" id="UP000299102"/>
    </source>
</evidence>
<keyword evidence="2" id="KW-1185">Reference proteome</keyword>
<name>A0A4C1Z278_EUMVA</name>